<feature type="signal peptide" evidence="1">
    <location>
        <begin position="1"/>
        <end position="19"/>
    </location>
</feature>
<keyword evidence="3" id="KW-1185">Reference proteome</keyword>
<gene>
    <name evidence="2" type="ORF">R3P38DRAFT_2881778</name>
</gene>
<protein>
    <submittedName>
        <fullName evidence="2">Uncharacterized protein</fullName>
    </submittedName>
</protein>
<proteinExistence type="predicted"/>
<dbReference type="AlphaFoldDB" id="A0AAW0CY51"/>
<keyword evidence="1" id="KW-0732">Signal</keyword>
<accession>A0AAW0CY51</accession>
<dbReference type="EMBL" id="JAWWNJ010000011">
    <property type="protein sequence ID" value="KAK7044933.1"/>
    <property type="molecule type" value="Genomic_DNA"/>
</dbReference>
<feature type="non-terminal residue" evidence="2">
    <location>
        <position position="1"/>
    </location>
</feature>
<reference evidence="2 3" key="1">
    <citation type="journal article" date="2024" name="J Genomics">
        <title>Draft genome sequencing and assembly of Favolaschia claudopus CIRM-BRFM 2984 isolated from oak limbs.</title>
        <authorList>
            <person name="Navarro D."/>
            <person name="Drula E."/>
            <person name="Chaduli D."/>
            <person name="Cazenave R."/>
            <person name="Ahrendt S."/>
            <person name="Wang J."/>
            <person name="Lipzen A."/>
            <person name="Daum C."/>
            <person name="Barry K."/>
            <person name="Grigoriev I.V."/>
            <person name="Favel A."/>
            <person name="Rosso M.N."/>
            <person name="Martin F."/>
        </authorList>
    </citation>
    <scope>NUCLEOTIDE SEQUENCE [LARGE SCALE GENOMIC DNA]</scope>
    <source>
        <strain evidence="2 3">CIRM-BRFM 2984</strain>
    </source>
</reference>
<organism evidence="2 3">
    <name type="scientific">Favolaschia claudopus</name>
    <dbReference type="NCBI Taxonomy" id="2862362"/>
    <lineage>
        <taxon>Eukaryota</taxon>
        <taxon>Fungi</taxon>
        <taxon>Dikarya</taxon>
        <taxon>Basidiomycota</taxon>
        <taxon>Agaricomycotina</taxon>
        <taxon>Agaricomycetes</taxon>
        <taxon>Agaricomycetidae</taxon>
        <taxon>Agaricales</taxon>
        <taxon>Marasmiineae</taxon>
        <taxon>Mycenaceae</taxon>
        <taxon>Favolaschia</taxon>
    </lineage>
</organism>
<evidence type="ECO:0000256" key="1">
    <source>
        <dbReference type="SAM" id="SignalP"/>
    </source>
</evidence>
<dbReference type="Proteomes" id="UP001362999">
    <property type="component" value="Unassembled WGS sequence"/>
</dbReference>
<comment type="caution">
    <text evidence="2">The sequence shown here is derived from an EMBL/GenBank/DDBJ whole genome shotgun (WGS) entry which is preliminary data.</text>
</comment>
<evidence type="ECO:0000313" key="3">
    <source>
        <dbReference type="Proteomes" id="UP001362999"/>
    </source>
</evidence>
<name>A0AAW0CY51_9AGAR</name>
<sequence length="80" mass="9530">YYDASFLTLLFVLLSRCIVNNHLDFPLRRLFPRDRRNVLTQQDPPMENTVWRQLRQRRLLTAIANENPCYLGLVKPSQTL</sequence>
<feature type="chain" id="PRO_5043620310" evidence="1">
    <location>
        <begin position="20"/>
        <end position="80"/>
    </location>
</feature>
<evidence type="ECO:0000313" key="2">
    <source>
        <dbReference type="EMBL" id="KAK7044933.1"/>
    </source>
</evidence>